<keyword evidence="1" id="KW-1133">Transmembrane helix</keyword>
<gene>
    <name evidence="2" type="ORF">H9726_07900</name>
</gene>
<keyword evidence="1" id="KW-0812">Transmembrane</keyword>
<reference evidence="2" key="1">
    <citation type="journal article" date="2021" name="PeerJ">
        <title>Extensive microbial diversity within the chicken gut microbiome revealed by metagenomics and culture.</title>
        <authorList>
            <person name="Gilroy R."/>
            <person name="Ravi A."/>
            <person name="Getino M."/>
            <person name="Pursley I."/>
            <person name="Horton D.L."/>
            <person name="Alikhan N.F."/>
            <person name="Baker D."/>
            <person name="Gharbi K."/>
            <person name="Hall N."/>
            <person name="Watson M."/>
            <person name="Adriaenssens E.M."/>
            <person name="Foster-Nyarko E."/>
            <person name="Jarju S."/>
            <person name="Secka A."/>
            <person name="Antonio M."/>
            <person name="Oren A."/>
            <person name="Chaudhuri R.R."/>
            <person name="La Ragione R."/>
            <person name="Hildebrand F."/>
            <person name="Pallen M.J."/>
        </authorList>
    </citation>
    <scope>NUCLEOTIDE SEQUENCE</scope>
    <source>
        <strain evidence="2">CHK192-19661</strain>
    </source>
</reference>
<feature type="transmembrane region" description="Helical" evidence="1">
    <location>
        <begin position="122"/>
        <end position="146"/>
    </location>
</feature>
<keyword evidence="1" id="KW-0472">Membrane</keyword>
<sequence length="176" mass="18873">MTTLDWATLIVAILLAVVGLFAGFGRTLRFFTKGIFGIILSAFVCATFGGMIAGIPAVNGWIASLNEKLESVWSFFGTVHLATVLYYVALFLVVQLLRILLVKFVAGVFEADVLAVRVINKVLGALLCVAAVLLLVLLVFAVIGAFDGTSFVQGFEDALNGSFLGRLYESNPVKFS</sequence>
<protein>
    <submittedName>
        <fullName evidence="2">Uncharacterized protein</fullName>
    </submittedName>
</protein>
<reference evidence="2" key="2">
    <citation type="submission" date="2021-04" db="EMBL/GenBank/DDBJ databases">
        <authorList>
            <person name="Gilroy R."/>
        </authorList>
    </citation>
    <scope>NUCLEOTIDE SEQUENCE</scope>
    <source>
        <strain evidence="2">CHK192-19661</strain>
    </source>
</reference>
<dbReference type="AlphaFoldDB" id="A0A9D2D8K2"/>
<evidence type="ECO:0000256" key="1">
    <source>
        <dbReference type="SAM" id="Phobius"/>
    </source>
</evidence>
<feature type="transmembrane region" description="Helical" evidence="1">
    <location>
        <begin position="78"/>
        <end position="101"/>
    </location>
</feature>
<feature type="transmembrane region" description="Helical" evidence="1">
    <location>
        <begin position="36"/>
        <end position="58"/>
    </location>
</feature>
<evidence type="ECO:0000313" key="2">
    <source>
        <dbReference type="EMBL" id="HIZ10395.1"/>
    </source>
</evidence>
<comment type="caution">
    <text evidence="2">The sequence shown here is derived from an EMBL/GenBank/DDBJ whole genome shotgun (WGS) entry which is preliminary data.</text>
</comment>
<proteinExistence type="predicted"/>
<accession>A0A9D2D8K2</accession>
<evidence type="ECO:0000313" key="3">
    <source>
        <dbReference type="Proteomes" id="UP000824025"/>
    </source>
</evidence>
<name>A0A9D2D8K2_9FIRM</name>
<dbReference type="EMBL" id="DXCF01000041">
    <property type="protein sequence ID" value="HIZ10395.1"/>
    <property type="molecule type" value="Genomic_DNA"/>
</dbReference>
<dbReference type="Proteomes" id="UP000824025">
    <property type="component" value="Unassembled WGS sequence"/>
</dbReference>
<organism evidence="2 3">
    <name type="scientific">Candidatus Borkfalkia avicola</name>
    <dbReference type="NCBI Taxonomy" id="2838503"/>
    <lineage>
        <taxon>Bacteria</taxon>
        <taxon>Bacillati</taxon>
        <taxon>Bacillota</taxon>
        <taxon>Clostridia</taxon>
        <taxon>Christensenellales</taxon>
        <taxon>Christensenellaceae</taxon>
        <taxon>Candidatus Borkfalkia</taxon>
    </lineage>
</organism>
<feature type="transmembrane region" description="Helical" evidence="1">
    <location>
        <begin position="6"/>
        <end position="24"/>
    </location>
</feature>